<dbReference type="Proteomes" id="UP000800036">
    <property type="component" value="Unassembled WGS sequence"/>
</dbReference>
<accession>A0A6A5VN75</accession>
<keyword evidence="3" id="KW-1185">Reference proteome</keyword>
<evidence type="ECO:0000313" key="2">
    <source>
        <dbReference type="EMBL" id="KAF1978030.1"/>
    </source>
</evidence>
<name>A0A6A5VN75_9PLEO</name>
<gene>
    <name evidence="2" type="ORF">BU23DRAFT_654267</name>
</gene>
<dbReference type="EMBL" id="ML976661">
    <property type="protein sequence ID" value="KAF1978030.1"/>
    <property type="molecule type" value="Genomic_DNA"/>
</dbReference>
<organism evidence="2 3">
    <name type="scientific">Bimuria novae-zelandiae CBS 107.79</name>
    <dbReference type="NCBI Taxonomy" id="1447943"/>
    <lineage>
        <taxon>Eukaryota</taxon>
        <taxon>Fungi</taxon>
        <taxon>Dikarya</taxon>
        <taxon>Ascomycota</taxon>
        <taxon>Pezizomycotina</taxon>
        <taxon>Dothideomycetes</taxon>
        <taxon>Pleosporomycetidae</taxon>
        <taxon>Pleosporales</taxon>
        <taxon>Massarineae</taxon>
        <taxon>Didymosphaeriaceae</taxon>
        <taxon>Bimuria</taxon>
    </lineage>
</organism>
<keyword evidence="1" id="KW-0175">Coiled coil</keyword>
<dbReference type="InterPro" id="IPR025212">
    <property type="entry name" value="CAD_CENP-Q"/>
</dbReference>
<evidence type="ECO:0000313" key="3">
    <source>
        <dbReference type="Proteomes" id="UP000800036"/>
    </source>
</evidence>
<dbReference type="AlphaFoldDB" id="A0A6A5VN75"/>
<protein>
    <submittedName>
        <fullName evidence="2">Uncharacterized protein</fullName>
    </submittedName>
</protein>
<feature type="coiled-coil region" evidence="1">
    <location>
        <begin position="111"/>
        <end position="145"/>
    </location>
</feature>
<dbReference type="Pfam" id="PF13094">
    <property type="entry name" value="CENP-Q"/>
    <property type="match status" value="1"/>
</dbReference>
<sequence>MLVPRTKRIAQDVIETWPLVPPQVLDQILQTLKDAKRDIVNTQRDEQKAIAADETLGSITRMLMRQMSGSRIPPQAKDIHFNIDKLTERYGHLFRELTTERHSHQLLAEQVKVAQHLLNRDEESLEQLKKNARDWKMRWKKQEKDGRLHPLLKDLDNEMNDDGPDDINLKRIKAVDISMIDTPDSDLAPHLEQLRRSLEDMQGNHEQVAGVDVGIRNAQVALDHVLFKHASAEQYAAL</sequence>
<evidence type="ECO:0000256" key="1">
    <source>
        <dbReference type="SAM" id="Coils"/>
    </source>
</evidence>
<dbReference type="OrthoDB" id="2420947at2759"/>
<proteinExistence type="predicted"/>
<reference evidence="2" key="1">
    <citation type="journal article" date="2020" name="Stud. Mycol.">
        <title>101 Dothideomycetes genomes: a test case for predicting lifestyles and emergence of pathogens.</title>
        <authorList>
            <person name="Haridas S."/>
            <person name="Albert R."/>
            <person name="Binder M."/>
            <person name="Bloem J."/>
            <person name="Labutti K."/>
            <person name="Salamov A."/>
            <person name="Andreopoulos B."/>
            <person name="Baker S."/>
            <person name="Barry K."/>
            <person name="Bills G."/>
            <person name="Bluhm B."/>
            <person name="Cannon C."/>
            <person name="Castanera R."/>
            <person name="Culley D."/>
            <person name="Daum C."/>
            <person name="Ezra D."/>
            <person name="Gonzalez J."/>
            <person name="Henrissat B."/>
            <person name="Kuo A."/>
            <person name="Liang C."/>
            <person name="Lipzen A."/>
            <person name="Lutzoni F."/>
            <person name="Magnuson J."/>
            <person name="Mondo S."/>
            <person name="Nolan M."/>
            <person name="Ohm R."/>
            <person name="Pangilinan J."/>
            <person name="Park H.-J."/>
            <person name="Ramirez L."/>
            <person name="Alfaro M."/>
            <person name="Sun H."/>
            <person name="Tritt A."/>
            <person name="Yoshinaga Y."/>
            <person name="Zwiers L.-H."/>
            <person name="Turgeon B."/>
            <person name="Goodwin S."/>
            <person name="Spatafora J."/>
            <person name="Crous P."/>
            <person name="Grigoriev I."/>
        </authorList>
    </citation>
    <scope>NUCLEOTIDE SEQUENCE</scope>
    <source>
        <strain evidence="2">CBS 107.79</strain>
    </source>
</reference>